<dbReference type="GeneID" id="115742148"/>
<evidence type="ECO:0000313" key="3">
    <source>
        <dbReference type="RefSeq" id="XP_048128343.1"/>
    </source>
</evidence>
<sequence length="213" mass="24318">MRGVVSQGRLTPSPSPSSSPSVSSSPSPSLNPQQVHADGQHRHIGPSSVPQEHIREQLGHMRSECPSAPSPSAPSSMQHSNDEGGEEDSRLIICPYGDSFTDATYVVRQLNKIVNNYWRGPWNSYGSAPKQVKDLWWNEFKRKFSWDETEEDEVRRIFKKKAGDHIRNVMNKAKRSQGKPDFIIGDDWTEIKRIWESEKNMQRSEQNKKNRGF</sequence>
<organism evidence="2 3">
    <name type="scientific">Rhodamnia argentea</name>
    <dbReference type="NCBI Taxonomy" id="178133"/>
    <lineage>
        <taxon>Eukaryota</taxon>
        <taxon>Viridiplantae</taxon>
        <taxon>Streptophyta</taxon>
        <taxon>Embryophyta</taxon>
        <taxon>Tracheophyta</taxon>
        <taxon>Spermatophyta</taxon>
        <taxon>Magnoliopsida</taxon>
        <taxon>eudicotyledons</taxon>
        <taxon>Gunneridae</taxon>
        <taxon>Pentapetalae</taxon>
        <taxon>rosids</taxon>
        <taxon>malvids</taxon>
        <taxon>Myrtales</taxon>
        <taxon>Myrtaceae</taxon>
        <taxon>Myrtoideae</taxon>
        <taxon>Myrteae</taxon>
        <taxon>Australasian group</taxon>
        <taxon>Rhodamnia</taxon>
    </lineage>
</organism>
<feature type="compositionally biased region" description="Basic and acidic residues" evidence="1">
    <location>
        <begin position="52"/>
        <end position="63"/>
    </location>
</feature>
<evidence type="ECO:0000313" key="2">
    <source>
        <dbReference type="Proteomes" id="UP000827889"/>
    </source>
</evidence>
<dbReference type="RefSeq" id="XP_048128343.1">
    <property type="nucleotide sequence ID" value="XM_048272386.1"/>
</dbReference>
<accession>A0ABM3GVH1</accession>
<name>A0ABM3GVH1_9MYRT</name>
<feature type="region of interest" description="Disordered" evidence="1">
    <location>
        <begin position="1"/>
        <end position="89"/>
    </location>
</feature>
<gene>
    <name evidence="3" type="primary">LOC115742148</name>
</gene>
<keyword evidence="2" id="KW-1185">Reference proteome</keyword>
<dbReference type="Proteomes" id="UP000827889">
    <property type="component" value="Chromosome 11"/>
</dbReference>
<evidence type="ECO:0000256" key="1">
    <source>
        <dbReference type="SAM" id="MobiDB-lite"/>
    </source>
</evidence>
<reference evidence="3" key="1">
    <citation type="submission" date="2025-08" db="UniProtKB">
        <authorList>
            <consortium name="RefSeq"/>
        </authorList>
    </citation>
    <scope>IDENTIFICATION</scope>
    <source>
        <tissue evidence="3">Leaf</tissue>
    </source>
</reference>
<proteinExistence type="predicted"/>
<feature type="compositionally biased region" description="Low complexity" evidence="1">
    <location>
        <begin position="16"/>
        <end position="28"/>
    </location>
</feature>
<protein>
    <submittedName>
        <fullName evidence="3">Uncharacterized protein LOC115742148</fullName>
    </submittedName>
</protein>